<protein>
    <recommendedName>
        <fullName evidence="3">Fe-S oxidoreductase</fullName>
    </recommendedName>
</protein>
<reference evidence="2" key="1">
    <citation type="submission" date="2012-11" db="EMBL/GenBank/DDBJ databases">
        <authorList>
            <person name="Lucero-Rivera Y.E."/>
            <person name="Tovar-Ramirez D."/>
        </authorList>
    </citation>
    <scope>NUCLEOTIDE SEQUENCE [LARGE SCALE GENOMIC DNA]</scope>
    <source>
        <strain evidence="2">Araruama</strain>
    </source>
</reference>
<dbReference type="PANTHER" id="PTHR35866">
    <property type="entry name" value="PUTATIVE-RELATED"/>
    <property type="match status" value="1"/>
</dbReference>
<proteinExistence type="predicted"/>
<dbReference type="EMBL" id="ATBP01000100">
    <property type="protein sequence ID" value="ETR72918.1"/>
    <property type="molecule type" value="Genomic_DNA"/>
</dbReference>
<evidence type="ECO:0008006" key="3">
    <source>
        <dbReference type="Google" id="ProtNLM"/>
    </source>
</evidence>
<name>A0A1V1PDR0_9BACT</name>
<dbReference type="InterPro" id="IPR005358">
    <property type="entry name" value="Puta_zinc/iron-chelating_dom"/>
</dbReference>
<accession>A0A1V1PDR0</accession>
<dbReference type="AlphaFoldDB" id="A0A1V1PDR0"/>
<dbReference type="PANTHER" id="PTHR35866:SF1">
    <property type="entry name" value="YKGJ FAMILY CYSTEINE CLUSTER PROTEIN"/>
    <property type="match status" value="1"/>
</dbReference>
<evidence type="ECO:0000313" key="2">
    <source>
        <dbReference type="Proteomes" id="UP000189670"/>
    </source>
</evidence>
<dbReference type="Pfam" id="PF03692">
    <property type="entry name" value="CxxCxxCC"/>
    <property type="match status" value="1"/>
</dbReference>
<gene>
    <name evidence="1" type="ORF">OMM_07259</name>
</gene>
<dbReference type="Proteomes" id="UP000189670">
    <property type="component" value="Unassembled WGS sequence"/>
</dbReference>
<organism evidence="1 2">
    <name type="scientific">Candidatus Magnetoglobus multicellularis str. Araruama</name>
    <dbReference type="NCBI Taxonomy" id="890399"/>
    <lineage>
        <taxon>Bacteria</taxon>
        <taxon>Pseudomonadati</taxon>
        <taxon>Thermodesulfobacteriota</taxon>
        <taxon>Desulfobacteria</taxon>
        <taxon>Desulfobacterales</taxon>
        <taxon>Desulfobacteraceae</taxon>
        <taxon>Candidatus Magnetoglobus</taxon>
    </lineage>
</organism>
<evidence type="ECO:0000313" key="1">
    <source>
        <dbReference type="EMBL" id="ETR72918.1"/>
    </source>
</evidence>
<comment type="caution">
    <text evidence="1">The sequence shown here is derived from an EMBL/GenBank/DDBJ whole genome shotgun (WGS) entry which is preliminary data.</text>
</comment>
<sequence length="126" mass="14289">MEIFQCQQCGDCCKGYGGTYVTQWDIQQIADYKHISPQSFIKKYCVVSGKKYVLSQASTGYCIFWDKLCTIHPVKPKMCKAWPYIESVLVDPVNWAIMGNSCPGINRQAPIEIVQQTIKEKLAINS</sequence>